<dbReference type="SUPFAM" id="SSF55874">
    <property type="entry name" value="ATPase domain of HSP90 chaperone/DNA topoisomerase II/histidine kinase"/>
    <property type="match status" value="1"/>
</dbReference>
<evidence type="ECO:0000313" key="3">
    <source>
        <dbReference type="EMBL" id="MXP78332.1"/>
    </source>
</evidence>
<dbReference type="AlphaFoldDB" id="A0A7X3MLA7"/>
<name>A0A7X3MLA7_9FIRM</name>
<feature type="domain" description="Sensor histidine kinase NatK-like C-terminal" evidence="2">
    <location>
        <begin position="355"/>
        <end position="465"/>
    </location>
</feature>
<evidence type="ECO:0000313" key="4">
    <source>
        <dbReference type="Proteomes" id="UP000460412"/>
    </source>
</evidence>
<feature type="transmembrane region" description="Helical" evidence="1">
    <location>
        <begin position="66"/>
        <end position="86"/>
    </location>
</feature>
<keyword evidence="1" id="KW-0472">Membrane</keyword>
<dbReference type="InterPro" id="IPR032834">
    <property type="entry name" value="NatK-like_C"/>
</dbReference>
<dbReference type="CDD" id="cd16935">
    <property type="entry name" value="HATPase_AgrC-ComD-like"/>
    <property type="match status" value="1"/>
</dbReference>
<dbReference type="RefSeq" id="WP_159754821.1">
    <property type="nucleotide sequence ID" value="NZ_WUQX01000001.1"/>
</dbReference>
<organism evidence="3 4">
    <name type="scientific">Sporofaciens musculi</name>
    <dbReference type="NCBI Taxonomy" id="2681861"/>
    <lineage>
        <taxon>Bacteria</taxon>
        <taxon>Bacillati</taxon>
        <taxon>Bacillota</taxon>
        <taxon>Clostridia</taxon>
        <taxon>Lachnospirales</taxon>
        <taxon>Lachnospiraceae</taxon>
        <taxon>Sporofaciens</taxon>
    </lineage>
</organism>
<keyword evidence="1" id="KW-0812">Transmembrane</keyword>
<dbReference type="GO" id="GO:0042802">
    <property type="term" value="F:identical protein binding"/>
    <property type="evidence" value="ECO:0007669"/>
    <property type="project" value="TreeGrafter"/>
</dbReference>
<dbReference type="Pfam" id="PF14501">
    <property type="entry name" value="HATPase_c_5"/>
    <property type="match status" value="1"/>
</dbReference>
<dbReference type="PANTHER" id="PTHR40448">
    <property type="entry name" value="TWO-COMPONENT SENSOR HISTIDINE KINASE"/>
    <property type="match status" value="1"/>
</dbReference>
<protein>
    <submittedName>
        <fullName evidence="3">GHKL domain-containing protein</fullName>
    </submittedName>
</protein>
<feature type="transmembrane region" description="Helical" evidence="1">
    <location>
        <begin position="212"/>
        <end position="235"/>
    </location>
</feature>
<keyword evidence="4" id="KW-1185">Reference proteome</keyword>
<reference evidence="3 4" key="1">
    <citation type="submission" date="2019-12" db="EMBL/GenBank/DDBJ databases">
        <title>Sporaefaciens musculi gen. nov., sp. nov., a novel bacterium isolated from the caecum of an obese mouse.</title>
        <authorList>
            <person name="Rasmussen T.S."/>
            <person name="Streidl T."/>
            <person name="Hitch T.C.A."/>
            <person name="Wortmann E."/>
            <person name="Deptula P."/>
            <person name="Hansen M."/>
            <person name="Nielsen D.S."/>
            <person name="Clavel T."/>
            <person name="Vogensen F.K."/>
        </authorList>
    </citation>
    <scope>NUCLEOTIDE SEQUENCE [LARGE SCALE GENOMIC DNA]</scope>
    <source>
        <strain evidence="3 4">WCA-9-b2</strain>
    </source>
</reference>
<accession>A0A7X3MLA7</accession>
<sequence>MSEASFTLFQNTVVGIEVILYACCLTAFFCPYMAGRKRGHPADIIKMLTVFASYSIIYFFNMAVSMGALVSMFSVIVLLTLTAKYLGMERESALFMGVVFFCIRNLSSLAVASVNFYTGRHLVKGEEGVERVLRNAALNFCLVELLQLVLFSALMYMVARQLRKCRMGLHIRELCYLLLTPVTGILFVNILFRILIVTAGELSIQLYEQYPVLIGIVPVAAALFYAGILVTIISYQKMMGLQEEKERYFVEQQQVHAIQERMAEVDQFYDGIRRMKHEMKNHLTNIKGLLESGDYGGMGQYISRMDESMDAFEFSIKTGNAVTDVIVNDRQKAAEKQGIRFRSEFTYPESERYDAYDIGIIVNNLLQNALEACGKMRQGGRYIFISSRQRRKFFLIEVRNPFEGEIIMDADTNLPISTKEEEPFGRQGSMHGIGLSNVKREAEKYMGDVDIRVKKNEFSVTVMLQERRQV</sequence>
<keyword evidence="1" id="KW-1133">Transmembrane helix</keyword>
<proteinExistence type="predicted"/>
<dbReference type="PANTHER" id="PTHR40448:SF1">
    <property type="entry name" value="TWO-COMPONENT SENSOR HISTIDINE KINASE"/>
    <property type="match status" value="1"/>
</dbReference>
<dbReference type="InterPro" id="IPR036890">
    <property type="entry name" value="HATPase_C_sf"/>
</dbReference>
<comment type="caution">
    <text evidence="3">The sequence shown here is derived from an EMBL/GenBank/DDBJ whole genome shotgun (WGS) entry which is preliminary data.</text>
</comment>
<feature type="transmembrane region" description="Helical" evidence="1">
    <location>
        <begin position="137"/>
        <end position="159"/>
    </location>
</feature>
<gene>
    <name evidence="3" type="ORF">GN277_24165</name>
</gene>
<dbReference type="EMBL" id="WUQX01000001">
    <property type="protein sequence ID" value="MXP78332.1"/>
    <property type="molecule type" value="Genomic_DNA"/>
</dbReference>
<evidence type="ECO:0000259" key="2">
    <source>
        <dbReference type="Pfam" id="PF14501"/>
    </source>
</evidence>
<dbReference type="Proteomes" id="UP000460412">
    <property type="component" value="Unassembled WGS sequence"/>
</dbReference>
<dbReference type="Gene3D" id="3.30.565.10">
    <property type="entry name" value="Histidine kinase-like ATPase, C-terminal domain"/>
    <property type="match status" value="1"/>
</dbReference>
<feature type="transmembrane region" description="Helical" evidence="1">
    <location>
        <begin position="93"/>
        <end position="117"/>
    </location>
</feature>
<feature type="transmembrane region" description="Helical" evidence="1">
    <location>
        <begin position="171"/>
        <end position="192"/>
    </location>
</feature>
<evidence type="ECO:0000256" key="1">
    <source>
        <dbReference type="SAM" id="Phobius"/>
    </source>
</evidence>
<feature type="transmembrane region" description="Helical" evidence="1">
    <location>
        <begin position="12"/>
        <end position="32"/>
    </location>
</feature>